<feature type="compositionally biased region" description="Basic and acidic residues" evidence="1">
    <location>
        <begin position="23"/>
        <end position="32"/>
    </location>
</feature>
<evidence type="ECO:0000256" key="1">
    <source>
        <dbReference type="SAM" id="MobiDB-lite"/>
    </source>
</evidence>
<dbReference type="EMBL" id="JANPWB010000014">
    <property type="protein sequence ID" value="KAJ1101685.1"/>
    <property type="molecule type" value="Genomic_DNA"/>
</dbReference>
<feature type="region of interest" description="Disordered" evidence="1">
    <location>
        <begin position="23"/>
        <end position="100"/>
    </location>
</feature>
<evidence type="ECO:0000313" key="3">
    <source>
        <dbReference type="Proteomes" id="UP001066276"/>
    </source>
</evidence>
<reference evidence="2" key="1">
    <citation type="journal article" date="2022" name="bioRxiv">
        <title>Sequencing and chromosome-scale assembly of the giantPleurodeles waltlgenome.</title>
        <authorList>
            <person name="Brown T."/>
            <person name="Elewa A."/>
            <person name="Iarovenko S."/>
            <person name="Subramanian E."/>
            <person name="Araus A.J."/>
            <person name="Petzold A."/>
            <person name="Susuki M."/>
            <person name="Suzuki K.-i.T."/>
            <person name="Hayashi T."/>
            <person name="Toyoda A."/>
            <person name="Oliveira C."/>
            <person name="Osipova E."/>
            <person name="Leigh N.D."/>
            <person name="Simon A."/>
            <person name="Yun M.H."/>
        </authorList>
    </citation>
    <scope>NUCLEOTIDE SEQUENCE</scope>
    <source>
        <strain evidence="2">20211129_DDA</strain>
        <tissue evidence="2">Liver</tissue>
    </source>
</reference>
<comment type="caution">
    <text evidence="2">The sequence shown here is derived from an EMBL/GenBank/DDBJ whole genome shotgun (WGS) entry which is preliminary data.</text>
</comment>
<keyword evidence="3" id="KW-1185">Reference proteome</keyword>
<evidence type="ECO:0008006" key="4">
    <source>
        <dbReference type="Google" id="ProtNLM"/>
    </source>
</evidence>
<dbReference type="Proteomes" id="UP001066276">
    <property type="component" value="Chromosome 10"/>
</dbReference>
<accession>A0AAV7MD50</accession>
<organism evidence="2 3">
    <name type="scientific">Pleurodeles waltl</name>
    <name type="common">Iberian ribbed newt</name>
    <dbReference type="NCBI Taxonomy" id="8319"/>
    <lineage>
        <taxon>Eukaryota</taxon>
        <taxon>Metazoa</taxon>
        <taxon>Chordata</taxon>
        <taxon>Craniata</taxon>
        <taxon>Vertebrata</taxon>
        <taxon>Euteleostomi</taxon>
        <taxon>Amphibia</taxon>
        <taxon>Batrachia</taxon>
        <taxon>Caudata</taxon>
        <taxon>Salamandroidea</taxon>
        <taxon>Salamandridae</taxon>
        <taxon>Pleurodelinae</taxon>
        <taxon>Pleurodeles</taxon>
    </lineage>
</organism>
<evidence type="ECO:0000313" key="2">
    <source>
        <dbReference type="EMBL" id="KAJ1101685.1"/>
    </source>
</evidence>
<feature type="compositionally biased region" description="Basic and acidic residues" evidence="1">
    <location>
        <begin position="43"/>
        <end position="62"/>
    </location>
</feature>
<sequence>MYCLTRQSPGSTLLEVDQERYGKRLPNHRENEISVCPSSPLQDESHPLKGSLHSEEEERQENNFRVLTLASGRKEGPDLETASSQWQPKAEPGENSAERP</sequence>
<protein>
    <recommendedName>
        <fullName evidence="4">Prolactin receptor</fullName>
    </recommendedName>
</protein>
<proteinExistence type="predicted"/>
<dbReference type="AlphaFoldDB" id="A0AAV7MD50"/>
<gene>
    <name evidence="2" type="ORF">NDU88_006750</name>
</gene>
<name>A0AAV7MD50_PLEWA</name>